<dbReference type="GO" id="GO:0003735">
    <property type="term" value="F:structural constituent of ribosome"/>
    <property type="evidence" value="ECO:0007669"/>
    <property type="project" value="InterPro"/>
</dbReference>
<reference evidence="5" key="2">
    <citation type="submission" date="2020-09" db="EMBL/GenBank/DDBJ databases">
        <authorList>
            <person name="Kikuchi T."/>
        </authorList>
    </citation>
    <scope>NUCLEOTIDE SEQUENCE</scope>
    <source>
        <strain evidence="5">Ka4C1</strain>
    </source>
</reference>
<evidence type="ECO:0000256" key="3">
    <source>
        <dbReference type="ARBA" id="ARBA00023274"/>
    </source>
</evidence>
<dbReference type="PANTHER" id="PTHR11652">
    <property type="entry name" value="30S RIBOSOMAL PROTEIN S12 FAMILY MEMBER"/>
    <property type="match status" value="1"/>
</dbReference>
<accession>A0A1I7RRM2</accession>
<evidence type="ECO:0000313" key="7">
    <source>
        <dbReference type="Proteomes" id="UP000659654"/>
    </source>
</evidence>
<dbReference type="EMBL" id="CAJFDI010000005">
    <property type="protein sequence ID" value="CAD5231974.1"/>
    <property type="molecule type" value="Genomic_DNA"/>
</dbReference>
<dbReference type="SMR" id="A0A1I7RRM2"/>
<dbReference type="EMBL" id="CAJFCV020000005">
    <property type="protein sequence ID" value="CAG9123647.1"/>
    <property type="molecule type" value="Genomic_DNA"/>
</dbReference>
<dbReference type="PRINTS" id="PR01034">
    <property type="entry name" value="RIBOSOMALS12"/>
</dbReference>
<reference evidence="8" key="1">
    <citation type="submission" date="2016-11" db="UniProtKB">
        <authorList>
            <consortium name="WormBaseParasite"/>
        </authorList>
    </citation>
    <scope>IDENTIFICATION</scope>
</reference>
<dbReference type="Proteomes" id="UP000582659">
    <property type="component" value="Unassembled WGS sequence"/>
</dbReference>
<dbReference type="eggNOG" id="KOG1750">
    <property type="taxonomic scope" value="Eukaryota"/>
</dbReference>
<organism evidence="6 8">
    <name type="scientific">Bursaphelenchus xylophilus</name>
    <name type="common">Pinewood nematode worm</name>
    <name type="synonym">Aphelenchoides xylophilus</name>
    <dbReference type="NCBI Taxonomy" id="6326"/>
    <lineage>
        <taxon>Eukaryota</taxon>
        <taxon>Metazoa</taxon>
        <taxon>Ecdysozoa</taxon>
        <taxon>Nematoda</taxon>
        <taxon>Chromadorea</taxon>
        <taxon>Rhabditida</taxon>
        <taxon>Tylenchina</taxon>
        <taxon>Tylenchomorpha</taxon>
        <taxon>Aphelenchoidea</taxon>
        <taxon>Aphelenchoididae</taxon>
        <taxon>Bursaphelenchus</taxon>
    </lineage>
</organism>
<evidence type="ECO:0000313" key="5">
    <source>
        <dbReference type="EMBL" id="CAD5231974.1"/>
    </source>
</evidence>
<dbReference type="Pfam" id="PF00164">
    <property type="entry name" value="Ribosom_S12_S23"/>
    <property type="match status" value="1"/>
</dbReference>
<dbReference type="WBParaSite" id="BXY_0336900.1">
    <property type="protein sequence ID" value="BXY_0336900.1"/>
    <property type="gene ID" value="BXY_0336900"/>
</dbReference>
<comment type="similarity">
    <text evidence="1">Belongs to the universal ribosomal protein uS12 family.</text>
</comment>
<dbReference type="FunFam" id="2.40.50.140:FF:000443">
    <property type="entry name" value="Ribosomal protein"/>
    <property type="match status" value="1"/>
</dbReference>
<dbReference type="InterPro" id="IPR006032">
    <property type="entry name" value="Ribosomal_uS12"/>
</dbReference>
<dbReference type="InterPro" id="IPR005679">
    <property type="entry name" value="Ribosomal_uS12_bac"/>
</dbReference>
<sequence length="136" mass="15142">MNLSLLISRVQMGLRSFSTSLTVENQLQKMFYEGVPSRRPRSSDKSPIAGQNFFKGIVLRTVIRHPKKPNSGNRKCAIVKLSNGKEVCAYIPSEGHNLQEHSQVLVKGGRRRDLISVKANVIRGKLDCAPVKSARN</sequence>
<dbReference type="Proteomes" id="UP000095284">
    <property type="component" value="Unplaced"/>
</dbReference>
<evidence type="ECO:0000313" key="6">
    <source>
        <dbReference type="Proteomes" id="UP000095284"/>
    </source>
</evidence>
<name>A0A1I7RRM2_BURXY</name>
<dbReference type="InterPro" id="IPR012340">
    <property type="entry name" value="NA-bd_OB-fold"/>
</dbReference>
<evidence type="ECO:0000256" key="2">
    <source>
        <dbReference type="ARBA" id="ARBA00022980"/>
    </source>
</evidence>
<dbReference type="AlphaFoldDB" id="A0A1I7RRM2"/>
<dbReference type="Gene3D" id="2.40.50.140">
    <property type="entry name" value="Nucleic acid-binding proteins"/>
    <property type="match status" value="1"/>
</dbReference>
<dbReference type="GO" id="GO:0006412">
    <property type="term" value="P:translation"/>
    <property type="evidence" value="ECO:0007669"/>
    <property type="project" value="InterPro"/>
</dbReference>
<keyword evidence="3" id="KW-0687">Ribonucleoprotein</keyword>
<dbReference type="SUPFAM" id="SSF50249">
    <property type="entry name" value="Nucleic acid-binding proteins"/>
    <property type="match status" value="1"/>
</dbReference>
<evidence type="ECO:0000256" key="4">
    <source>
        <dbReference type="ARBA" id="ARBA00035248"/>
    </source>
</evidence>
<dbReference type="OrthoDB" id="361013at2759"/>
<evidence type="ECO:0000313" key="8">
    <source>
        <dbReference type="WBParaSite" id="BXY_0336900.1"/>
    </source>
</evidence>
<dbReference type="CDD" id="cd03368">
    <property type="entry name" value="Ribosomal_S12"/>
    <property type="match status" value="1"/>
</dbReference>
<keyword evidence="7" id="KW-1185">Reference proteome</keyword>
<protein>
    <recommendedName>
        <fullName evidence="4">Small ribosomal subunit protein uS12m</fullName>
    </recommendedName>
</protein>
<proteinExistence type="inferred from homology"/>
<keyword evidence="2" id="KW-0689">Ribosomal protein</keyword>
<evidence type="ECO:0000256" key="1">
    <source>
        <dbReference type="ARBA" id="ARBA00005657"/>
    </source>
</evidence>
<dbReference type="GO" id="GO:0015935">
    <property type="term" value="C:small ribosomal subunit"/>
    <property type="evidence" value="ECO:0007669"/>
    <property type="project" value="InterPro"/>
</dbReference>
<dbReference type="Proteomes" id="UP000659654">
    <property type="component" value="Unassembled WGS sequence"/>
</dbReference>
<gene>
    <name evidence="5" type="ORF">BXYJ_LOCUS12065</name>
</gene>